<dbReference type="GO" id="GO:0005829">
    <property type="term" value="C:cytosol"/>
    <property type="evidence" value="ECO:0007669"/>
    <property type="project" value="TreeGrafter"/>
</dbReference>
<dbReference type="GO" id="GO:0009102">
    <property type="term" value="P:biotin biosynthetic process"/>
    <property type="evidence" value="ECO:0007669"/>
    <property type="project" value="UniProtKB-UniRule"/>
</dbReference>
<comment type="pathway">
    <text evidence="8">Cofactor biosynthesis; biotin biosynthesis; biotin from 7,8-diaminononanoate: step 1/2.</text>
</comment>
<feature type="active site" evidence="8">
    <location>
        <position position="40"/>
    </location>
</feature>
<keyword evidence="5 8" id="KW-0093">Biotin biosynthesis</keyword>
<feature type="binding site" evidence="8">
    <location>
        <begin position="15"/>
        <end position="20"/>
    </location>
    <ligand>
        <name>ATP</name>
        <dbReference type="ChEBI" id="CHEBI:30616"/>
    </ligand>
</feature>
<feature type="binding site" evidence="8">
    <location>
        <begin position="211"/>
        <end position="213"/>
    </location>
    <ligand>
        <name>ATP</name>
        <dbReference type="ChEBI" id="CHEBI:30616"/>
    </ligand>
</feature>
<keyword evidence="4 8" id="KW-0547">Nucleotide-binding</keyword>
<evidence type="ECO:0000256" key="3">
    <source>
        <dbReference type="ARBA" id="ARBA00022723"/>
    </source>
</evidence>
<dbReference type="Pfam" id="PF13500">
    <property type="entry name" value="AAA_26"/>
    <property type="match status" value="1"/>
</dbReference>
<dbReference type="PIRSF" id="PIRSF006755">
    <property type="entry name" value="DTB_synth"/>
    <property type="match status" value="1"/>
</dbReference>
<feature type="binding site" evidence="8">
    <location>
        <position position="118"/>
    </location>
    <ligand>
        <name>Mg(2+)</name>
        <dbReference type="ChEBI" id="CHEBI:18420"/>
    </ligand>
</feature>
<evidence type="ECO:0000256" key="2">
    <source>
        <dbReference type="ARBA" id="ARBA00022598"/>
    </source>
</evidence>
<dbReference type="UniPathway" id="UPA00078">
    <property type="reaction ID" value="UER00161"/>
</dbReference>
<comment type="catalytic activity">
    <reaction evidence="8">
        <text>(7R,8S)-7,8-diammoniononanoate + CO2 + ATP = (4R,5S)-dethiobiotin + ADP + phosphate + 3 H(+)</text>
        <dbReference type="Rhea" id="RHEA:15805"/>
        <dbReference type="ChEBI" id="CHEBI:15378"/>
        <dbReference type="ChEBI" id="CHEBI:16526"/>
        <dbReference type="ChEBI" id="CHEBI:30616"/>
        <dbReference type="ChEBI" id="CHEBI:43474"/>
        <dbReference type="ChEBI" id="CHEBI:149469"/>
        <dbReference type="ChEBI" id="CHEBI:149473"/>
        <dbReference type="ChEBI" id="CHEBI:456216"/>
        <dbReference type="EC" id="6.3.3.3"/>
    </reaction>
</comment>
<organism evidence="9 10">
    <name type="scientific">Mycoavidus cysteinexigens</name>
    <dbReference type="NCBI Taxonomy" id="1553431"/>
    <lineage>
        <taxon>Bacteria</taxon>
        <taxon>Pseudomonadati</taxon>
        <taxon>Pseudomonadota</taxon>
        <taxon>Betaproteobacteria</taxon>
        <taxon>Burkholderiales</taxon>
        <taxon>Burkholderiaceae</taxon>
        <taxon>Mycoavidus</taxon>
    </lineage>
</organism>
<evidence type="ECO:0000256" key="8">
    <source>
        <dbReference type="HAMAP-Rule" id="MF_00336"/>
    </source>
</evidence>
<evidence type="ECO:0000256" key="1">
    <source>
        <dbReference type="ARBA" id="ARBA00022490"/>
    </source>
</evidence>
<dbReference type="PANTHER" id="PTHR43210">
    <property type="entry name" value="DETHIOBIOTIN SYNTHETASE"/>
    <property type="match status" value="1"/>
</dbReference>
<dbReference type="RefSeq" id="WP_045363866.1">
    <property type="nucleotide sequence ID" value="NZ_AP018150.1"/>
</dbReference>
<evidence type="ECO:0000313" key="10">
    <source>
        <dbReference type="Proteomes" id="UP000282597"/>
    </source>
</evidence>
<dbReference type="EMBL" id="AP018150">
    <property type="protein sequence ID" value="BBE08210.1"/>
    <property type="molecule type" value="Genomic_DNA"/>
</dbReference>
<proteinExistence type="inferred from homology"/>
<reference evidence="9 10" key="1">
    <citation type="journal article" date="2018" name="Microbes Environ.">
        <title>Comparative Genomic Insights into Endofungal Lifestyles of Two Bacterial Endosymbionts, Mycoavidus cysteinexigens and Burkholderia rhizoxinica.</title>
        <authorList>
            <person name="Sharmin D."/>
            <person name="Guo Y."/>
            <person name="Nishizawa T."/>
            <person name="Ohshima S."/>
            <person name="Sato Y."/>
            <person name="Takashima Y."/>
            <person name="Narisawa K."/>
            <person name="Ohta H."/>
        </authorList>
    </citation>
    <scope>NUCLEOTIDE SEQUENCE [LARGE SCALE GENOMIC DNA]</scope>
    <source>
        <strain evidence="9 10">B1-EB</strain>
    </source>
</reference>
<dbReference type="SUPFAM" id="SSF52540">
    <property type="entry name" value="P-loop containing nucleoside triphosphate hydrolases"/>
    <property type="match status" value="1"/>
</dbReference>
<comment type="cofactor">
    <cofactor evidence="8">
        <name>Mg(2+)</name>
        <dbReference type="ChEBI" id="CHEBI:18420"/>
    </cofactor>
</comment>
<feature type="binding site" evidence="8">
    <location>
        <position position="57"/>
    </location>
    <ligand>
        <name>Mg(2+)</name>
        <dbReference type="ChEBI" id="CHEBI:18420"/>
    </ligand>
</feature>
<dbReference type="Proteomes" id="UP000282597">
    <property type="component" value="Chromosome"/>
</dbReference>
<keyword evidence="10" id="KW-1185">Reference proteome</keyword>
<keyword evidence="6 8" id="KW-0067">ATP-binding</keyword>
<comment type="similarity">
    <text evidence="8">Belongs to the dethiobiotin synthetase family.</text>
</comment>
<comment type="caution">
    <text evidence="8">Lacks conserved residue(s) required for the propagation of feature annotation.</text>
</comment>
<evidence type="ECO:0000256" key="5">
    <source>
        <dbReference type="ARBA" id="ARBA00022756"/>
    </source>
</evidence>
<dbReference type="FunFam" id="3.40.50.300:FF:000292">
    <property type="entry name" value="ATP-dependent dethiobiotin synthetase BioD"/>
    <property type="match status" value="1"/>
</dbReference>
<name>A0A2Z6ES24_9BURK</name>
<evidence type="ECO:0000256" key="7">
    <source>
        <dbReference type="ARBA" id="ARBA00022842"/>
    </source>
</evidence>
<comment type="subunit">
    <text evidence="8">Homodimer.</text>
</comment>
<keyword evidence="1 8" id="KW-0963">Cytoplasm</keyword>
<dbReference type="GO" id="GO:0000287">
    <property type="term" value="F:magnesium ion binding"/>
    <property type="evidence" value="ECO:0007669"/>
    <property type="project" value="UniProtKB-UniRule"/>
</dbReference>
<comment type="function">
    <text evidence="8">Catalyzes a mechanistically unusual reaction, the ATP-dependent insertion of CO2 between the N7 and N8 nitrogen atoms of 7,8-diaminopelargonic acid (DAPA, also called 7,8-diammoniononanoate) to form a ureido ring.</text>
</comment>
<feature type="binding site" evidence="8">
    <location>
        <begin position="118"/>
        <end position="121"/>
    </location>
    <ligand>
        <name>ATP</name>
        <dbReference type="ChEBI" id="CHEBI:30616"/>
    </ligand>
</feature>
<dbReference type="KEGG" id="mcys:MCB1EB_0049"/>
<protein>
    <recommendedName>
        <fullName evidence="8">ATP-dependent dethiobiotin synthetase BioD</fullName>
        <ecNumber evidence="8">6.3.3.3</ecNumber>
    </recommendedName>
    <alternativeName>
        <fullName evidence="8">DTB synthetase</fullName>
        <shortName evidence="8">DTBS</shortName>
    </alternativeName>
    <alternativeName>
        <fullName evidence="8">Dethiobiotin synthase</fullName>
    </alternativeName>
</protein>
<keyword evidence="3 8" id="KW-0479">Metal-binding</keyword>
<dbReference type="GO" id="GO:0004141">
    <property type="term" value="F:dethiobiotin synthase activity"/>
    <property type="evidence" value="ECO:0007669"/>
    <property type="project" value="UniProtKB-UniRule"/>
</dbReference>
<dbReference type="EC" id="6.3.3.3" evidence="8"/>
<dbReference type="NCBIfam" id="TIGR00347">
    <property type="entry name" value="bioD"/>
    <property type="match status" value="1"/>
</dbReference>
<feature type="binding site" evidence="8">
    <location>
        <position position="19"/>
    </location>
    <ligand>
        <name>Mg(2+)</name>
        <dbReference type="ChEBI" id="CHEBI:18420"/>
    </ligand>
</feature>
<comment type="subcellular location">
    <subcellularLocation>
        <location evidence="8">Cytoplasm</location>
    </subcellularLocation>
</comment>
<dbReference type="AlphaFoldDB" id="A0A2Z6ES24"/>
<dbReference type="HAMAP" id="MF_00336">
    <property type="entry name" value="BioD"/>
    <property type="match status" value="1"/>
</dbReference>
<accession>A0A2Z6ES24</accession>
<sequence>MDPSYSFFVTGTDTEIGKTLTSGALLHAFGKRGLRTAAMKPIAAGAEYRNGAWCNEDADFLAQAANVALPPALTTPYLCQEALAPHIAARQDGIRLEIEQIIQCYATVTQAANCVVVEGVGGFQVPLDDHYDTADLARALKLPVVLVVGLRLGCLNHALLTAAAICANGLPFVGWVANQIDPTMRYVDENIATLRVRFEQQYNAPLLGKIPHLEAPSAATAALYLNIDPLLALCAKRL</sequence>
<dbReference type="InterPro" id="IPR004472">
    <property type="entry name" value="DTB_synth_BioD"/>
</dbReference>
<feature type="binding site" evidence="8">
    <location>
        <begin position="178"/>
        <end position="179"/>
    </location>
    <ligand>
        <name>ATP</name>
        <dbReference type="ChEBI" id="CHEBI:30616"/>
    </ligand>
</feature>
<dbReference type="GO" id="GO:0005524">
    <property type="term" value="F:ATP binding"/>
    <property type="evidence" value="ECO:0007669"/>
    <property type="project" value="UniProtKB-UniRule"/>
</dbReference>
<keyword evidence="7 8" id="KW-0460">Magnesium</keyword>
<feature type="binding site" evidence="8">
    <location>
        <position position="57"/>
    </location>
    <ligand>
        <name>ATP</name>
        <dbReference type="ChEBI" id="CHEBI:30616"/>
    </ligand>
</feature>
<dbReference type="PANTHER" id="PTHR43210:SF5">
    <property type="entry name" value="DETHIOBIOTIN SYNTHETASE"/>
    <property type="match status" value="1"/>
</dbReference>
<dbReference type="GO" id="GO:0042803">
    <property type="term" value="F:protein homodimerization activity"/>
    <property type="evidence" value="ECO:0007669"/>
    <property type="project" value="UniProtKB-ARBA"/>
</dbReference>
<evidence type="ECO:0000313" key="9">
    <source>
        <dbReference type="EMBL" id="BBE08210.1"/>
    </source>
</evidence>
<keyword evidence="2 8" id="KW-0436">Ligase</keyword>
<dbReference type="Gene3D" id="3.40.50.300">
    <property type="entry name" value="P-loop containing nucleotide triphosphate hydrolases"/>
    <property type="match status" value="1"/>
</dbReference>
<evidence type="ECO:0000256" key="6">
    <source>
        <dbReference type="ARBA" id="ARBA00022840"/>
    </source>
</evidence>
<dbReference type="CDD" id="cd03109">
    <property type="entry name" value="DTBS"/>
    <property type="match status" value="1"/>
</dbReference>
<dbReference type="InterPro" id="IPR027417">
    <property type="entry name" value="P-loop_NTPase"/>
</dbReference>
<gene>
    <name evidence="8" type="primary">bioD</name>
    <name evidence="9" type="ORF">MCB1EB_0049</name>
</gene>
<evidence type="ECO:0000256" key="4">
    <source>
        <dbReference type="ARBA" id="ARBA00022741"/>
    </source>
</evidence>